<feature type="region of interest" description="Disordered" evidence="1">
    <location>
        <begin position="85"/>
        <end position="198"/>
    </location>
</feature>
<dbReference type="KEGG" id="mpp:MICPUCDRAFT_55946"/>
<dbReference type="OMA" id="TEAMMIG"/>
<dbReference type="AlphaFoldDB" id="C1MNL3"/>
<protein>
    <submittedName>
        <fullName evidence="2">Predicted protein</fullName>
    </submittedName>
</protein>
<evidence type="ECO:0000313" key="2">
    <source>
        <dbReference type="EMBL" id="EEH58314.1"/>
    </source>
</evidence>
<dbReference type="GeneID" id="9682566"/>
<dbReference type="RefSeq" id="XP_003056669.1">
    <property type="nucleotide sequence ID" value="XM_003056623.1"/>
</dbReference>
<feature type="compositionally biased region" description="Basic residues" evidence="1">
    <location>
        <begin position="179"/>
        <end position="191"/>
    </location>
</feature>
<gene>
    <name evidence="2" type="ORF">MICPUCDRAFT_55946</name>
</gene>
<reference evidence="2 3" key="1">
    <citation type="journal article" date="2009" name="Science">
        <title>Green evolution and dynamic adaptations revealed by genomes of the marine picoeukaryotes Micromonas.</title>
        <authorList>
            <person name="Worden A.Z."/>
            <person name="Lee J.H."/>
            <person name="Mock T."/>
            <person name="Rouze P."/>
            <person name="Simmons M.P."/>
            <person name="Aerts A.L."/>
            <person name="Allen A.E."/>
            <person name="Cuvelier M.L."/>
            <person name="Derelle E."/>
            <person name="Everett M.V."/>
            <person name="Foulon E."/>
            <person name="Grimwood J."/>
            <person name="Gundlach H."/>
            <person name="Henrissat B."/>
            <person name="Napoli C."/>
            <person name="McDonald S.M."/>
            <person name="Parker M.S."/>
            <person name="Rombauts S."/>
            <person name="Salamov A."/>
            <person name="Von Dassow P."/>
            <person name="Badger J.H."/>
            <person name="Coutinho P.M."/>
            <person name="Demir E."/>
            <person name="Dubchak I."/>
            <person name="Gentemann C."/>
            <person name="Eikrem W."/>
            <person name="Gready J.E."/>
            <person name="John U."/>
            <person name="Lanier W."/>
            <person name="Lindquist E.A."/>
            <person name="Lucas S."/>
            <person name="Mayer K.F."/>
            <person name="Moreau H."/>
            <person name="Not F."/>
            <person name="Otillar R."/>
            <person name="Panaud O."/>
            <person name="Pangilinan J."/>
            <person name="Paulsen I."/>
            <person name="Piegu B."/>
            <person name="Poliakov A."/>
            <person name="Robbens S."/>
            <person name="Schmutz J."/>
            <person name="Toulza E."/>
            <person name="Wyss T."/>
            <person name="Zelensky A."/>
            <person name="Zhou K."/>
            <person name="Armbrust E.V."/>
            <person name="Bhattacharya D."/>
            <person name="Goodenough U.W."/>
            <person name="Van de Peer Y."/>
            <person name="Grigoriev I.V."/>
        </authorList>
    </citation>
    <scope>NUCLEOTIDE SEQUENCE [LARGE SCALE GENOMIC DNA]</scope>
    <source>
        <strain evidence="2 3">CCMP1545</strain>
    </source>
</reference>
<sequence>MSRDPGAGATASASASAAADEPARRAEDVDVYANGVAFETVKGWLGRAGEDMRFDDWYGVEDVDVERASRPERLGLGAKFLPHSKATRLMGGVEKKLGRSLGATRQRKREEDASARGGGRWGSRDDGDGDASEEEDEDEEDEDAGGRAAAAGAGAASKKRRKVQAWDPTTDASCLAGRVGKKKKKKKKKKTAAAAVDG</sequence>
<evidence type="ECO:0000256" key="1">
    <source>
        <dbReference type="SAM" id="MobiDB-lite"/>
    </source>
</evidence>
<proteinExistence type="predicted"/>
<name>C1MNL3_MICPC</name>
<evidence type="ECO:0000313" key="3">
    <source>
        <dbReference type="Proteomes" id="UP000001876"/>
    </source>
</evidence>
<dbReference type="Proteomes" id="UP000001876">
    <property type="component" value="Unassembled WGS sequence"/>
</dbReference>
<accession>C1MNL3</accession>
<dbReference type="EMBL" id="GG663737">
    <property type="protein sequence ID" value="EEH58314.1"/>
    <property type="molecule type" value="Genomic_DNA"/>
</dbReference>
<feature type="compositionally biased region" description="Low complexity" evidence="1">
    <location>
        <begin position="146"/>
        <end position="156"/>
    </location>
</feature>
<feature type="compositionally biased region" description="Low complexity" evidence="1">
    <location>
        <begin position="1"/>
        <end position="20"/>
    </location>
</feature>
<organism evidence="3">
    <name type="scientific">Micromonas pusilla (strain CCMP1545)</name>
    <name type="common">Picoplanktonic green alga</name>
    <dbReference type="NCBI Taxonomy" id="564608"/>
    <lineage>
        <taxon>Eukaryota</taxon>
        <taxon>Viridiplantae</taxon>
        <taxon>Chlorophyta</taxon>
        <taxon>Mamiellophyceae</taxon>
        <taxon>Mamiellales</taxon>
        <taxon>Mamiellaceae</taxon>
        <taxon>Micromonas</taxon>
    </lineage>
</organism>
<feature type="region of interest" description="Disordered" evidence="1">
    <location>
        <begin position="1"/>
        <end position="26"/>
    </location>
</feature>
<dbReference type="OrthoDB" id="1908779at2759"/>
<keyword evidence="3" id="KW-1185">Reference proteome</keyword>
<feature type="compositionally biased region" description="Acidic residues" evidence="1">
    <location>
        <begin position="127"/>
        <end position="143"/>
    </location>
</feature>